<comment type="caution">
    <text evidence="2">The sequence shown here is derived from an EMBL/GenBank/DDBJ whole genome shotgun (WGS) entry which is preliminary data.</text>
</comment>
<proteinExistence type="predicted"/>
<protein>
    <submittedName>
        <fullName evidence="2">Uncharacterized protein</fullName>
    </submittedName>
</protein>
<gene>
    <name evidence="2" type="ORF">C4K46_02085</name>
</gene>
<dbReference type="Proteomes" id="UP001519296">
    <property type="component" value="Unassembled WGS sequence"/>
</dbReference>
<accession>A0ABS5B1M8</accession>
<keyword evidence="1" id="KW-0812">Transmembrane</keyword>
<name>A0ABS5B1M8_9STRE</name>
<reference evidence="2 3" key="1">
    <citation type="submission" date="2018-02" db="EMBL/GenBank/DDBJ databases">
        <title>Draft genome sequence of Streptococcus oricebi CCUG 70868T type strain.</title>
        <authorList>
            <person name="Mendez V."/>
            <person name="Salva-Serra F."/>
            <person name="Jaen-Luchoro D."/>
            <person name="Gonzales-Siles L."/>
            <person name="Karlsson R."/>
            <person name="Engstrom-Jakobsson H."/>
            <person name="Busquets A."/>
            <person name="Gomila M."/>
            <person name="Pineiro-Iglesias B."/>
            <person name="Bennasar-Figueras A."/>
            <person name="Seeger M."/>
            <person name="Moore E."/>
        </authorList>
    </citation>
    <scope>NUCLEOTIDE SEQUENCE [LARGE SCALE GENOMIC DNA]</scope>
    <source>
        <strain evidence="2 3">CCUG 70868</strain>
    </source>
</reference>
<organism evidence="2 3">
    <name type="scientific">Streptococcus oricebi</name>
    <dbReference type="NCBI Taxonomy" id="1547447"/>
    <lineage>
        <taxon>Bacteria</taxon>
        <taxon>Bacillati</taxon>
        <taxon>Bacillota</taxon>
        <taxon>Bacilli</taxon>
        <taxon>Lactobacillales</taxon>
        <taxon>Streptococcaceae</taxon>
        <taxon>Streptococcus</taxon>
    </lineage>
</organism>
<evidence type="ECO:0000256" key="1">
    <source>
        <dbReference type="SAM" id="Phobius"/>
    </source>
</evidence>
<keyword evidence="1" id="KW-1133">Transmembrane helix</keyword>
<evidence type="ECO:0000313" key="2">
    <source>
        <dbReference type="EMBL" id="MBP2622724.1"/>
    </source>
</evidence>
<keyword evidence="3" id="KW-1185">Reference proteome</keyword>
<feature type="transmembrane region" description="Helical" evidence="1">
    <location>
        <begin position="54"/>
        <end position="75"/>
    </location>
</feature>
<sequence>MAKPKTRTFLFLKFEMYFIINLFISSTFYFTLFWENKKGPALFSSPCYQVLKNLQYMVIEFLTFDLLFIYESVILKVDKVTAGN</sequence>
<feature type="transmembrane region" description="Helical" evidence="1">
    <location>
        <begin position="12"/>
        <end position="34"/>
    </location>
</feature>
<evidence type="ECO:0000313" key="3">
    <source>
        <dbReference type="Proteomes" id="UP001519296"/>
    </source>
</evidence>
<keyword evidence="1" id="KW-0472">Membrane</keyword>
<dbReference type="EMBL" id="PRDG01000001">
    <property type="protein sequence ID" value="MBP2622724.1"/>
    <property type="molecule type" value="Genomic_DNA"/>
</dbReference>